<protein>
    <submittedName>
        <fullName evidence="1">Uncharacterized protein</fullName>
    </submittedName>
</protein>
<accession>A0A0F3QDP4</accession>
<evidence type="ECO:0000313" key="2">
    <source>
        <dbReference type="Proteomes" id="UP000033661"/>
    </source>
</evidence>
<dbReference type="Proteomes" id="UP000033661">
    <property type="component" value="Unassembled WGS sequence"/>
</dbReference>
<dbReference type="PATRIC" id="fig|1359193.3.peg.1238"/>
<organism evidence="1 2">
    <name type="scientific">Rickettsia bellii str. RML An4</name>
    <dbReference type="NCBI Taxonomy" id="1359193"/>
    <lineage>
        <taxon>Bacteria</taxon>
        <taxon>Pseudomonadati</taxon>
        <taxon>Pseudomonadota</taxon>
        <taxon>Alphaproteobacteria</taxon>
        <taxon>Rickettsiales</taxon>
        <taxon>Rickettsiaceae</taxon>
        <taxon>Rickettsieae</taxon>
        <taxon>Rickettsia</taxon>
        <taxon>belli group</taxon>
    </lineage>
</organism>
<name>A0A0F3QDP4_RICBE</name>
<evidence type="ECO:0000313" key="1">
    <source>
        <dbReference type="EMBL" id="KJV90276.1"/>
    </source>
</evidence>
<dbReference type="AlphaFoldDB" id="A0A0F3QDP4"/>
<comment type="caution">
    <text evidence="1">The sequence shown here is derived from an EMBL/GenBank/DDBJ whole genome shotgun (WGS) entry which is preliminary data.</text>
</comment>
<reference evidence="1 2" key="1">
    <citation type="submission" date="2015-02" db="EMBL/GenBank/DDBJ databases">
        <title>Genome Sequencing of Rickettsiales.</title>
        <authorList>
            <person name="Daugherty S.C."/>
            <person name="Su Q."/>
            <person name="Abolude K."/>
            <person name="Beier-Sexton M."/>
            <person name="Carlyon J.A."/>
            <person name="Carter R."/>
            <person name="Day N.P."/>
            <person name="Dumler S.J."/>
            <person name="Dyachenko V."/>
            <person name="Godinez A."/>
            <person name="Kurtti T.J."/>
            <person name="Lichay M."/>
            <person name="Mullins K.E."/>
            <person name="Ott S."/>
            <person name="Pappas-Brown V."/>
            <person name="Paris D.H."/>
            <person name="Patel P."/>
            <person name="Richards A.L."/>
            <person name="Sadzewicz L."/>
            <person name="Sears K."/>
            <person name="Seidman D."/>
            <person name="Sengamalay N."/>
            <person name="Stenos J."/>
            <person name="Tallon L.J."/>
            <person name="Vincent G."/>
            <person name="Fraser C.M."/>
            <person name="Munderloh U."/>
            <person name="Dunning-Hotopp J.C."/>
        </authorList>
    </citation>
    <scope>NUCLEOTIDE SEQUENCE [LARGE SCALE GENOMIC DNA]</scope>
    <source>
        <strain evidence="1 2">RML An4</strain>
    </source>
</reference>
<sequence>MYSRSGIKRICMSSRDLITGSRKAFKSTGFRGRSHGMTD</sequence>
<keyword evidence="2" id="KW-1185">Reference proteome</keyword>
<dbReference type="EMBL" id="LAOI01000001">
    <property type="protein sequence ID" value="KJV90276.1"/>
    <property type="molecule type" value="Genomic_DNA"/>
</dbReference>
<proteinExistence type="predicted"/>
<gene>
    <name evidence="1" type="ORF">RBEAN4_1279</name>
</gene>